<evidence type="ECO:0000259" key="15">
    <source>
        <dbReference type="PROSITE" id="PS50109"/>
    </source>
</evidence>
<evidence type="ECO:0000256" key="8">
    <source>
        <dbReference type="ARBA" id="ARBA00022777"/>
    </source>
</evidence>
<dbReference type="PROSITE" id="PS50109">
    <property type="entry name" value="HIS_KIN"/>
    <property type="match status" value="1"/>
</dbReference>
<keyword evidence="9" id="KW-0067">ATP-binding</keyword>
<dbReference type="InterPro" id="IPR025201">
    <property type="entry name" value="KdpD_TM"/>
</dbReference>
<accession>A0A174TJ06</accession>
<keyword evidence="6 14" id="KW-0812">Transmembrane</keyword>
<dbReference type="EMBL" id="CZAU01000040">
    <property type="protein sequence ID" value="CUQ08177.1"/>
    <property type="molecule type" value="Genomic_DNA"/>
</dbReference>
<keyword evidence="21" id="KW-1185">Reference proteome</keyword>
<evidence type="ECO:0000256" key="4">
    <source>
        <dbReference type="ARBA" id="ARBA00022553"/>
    </source>
</evidence>
<evidence type="ECO:0000256" key="10">
    <source>
        <dbReference type="ARBA" id="ARBA00022989"/>
    </source>
</evidence>
<dbReference type="Gene3D" id="1.20.120.620">
    <property type="entry name" value="Backbone structure of the membrane domain of e. Coli histidine kinase receptor kdpd"/>
    <property type="match status" value="1"/>
</dbReference>
<comment type="catalytic activity">
    <reaction evidence="1">
        <text>ATP + protein L-histidine = ADP + protein N-phospho-L-histidine.</text>
        <dbReference type="EC" id="2.7.13.3"/>
    </reaction>
</comment>
<keyword evidence="12 14" id="KW-0472">Membrane</keyword>
<evidence type="ECO:0000256" key="2">
    <source>
        <dbReference type="ARBA" id="ARBA00004141"/>
    </source>
</evidence>
<dbReference type="Proteomes" id="UP001644750">
    <property type="component" value="Unassembled WGS sequence"/>
</dbReference>
<reference evidence="16 20" key="2">
    <citation type="journal article" date="2016" name="Sci. Rep.">
        <title>Accelerated dysbiosis of gut microbiota during aggravation of DSS-induced colitis by a butyrate-producing bacterium.</title>
        <authorList>
            <person name="Zhang Q."/>
            <person name="Wu Y."/>
            <person name="Wang J."/>
            <person name="Wu G."/>
            <person name="Long W."/>
            <person name="Xue Z."/>
            <person name="Wang L."/>
            <person name="Zhang X."/>
            <person name="Pang X."/>
            <person name="Zhao Y."/>
            <person name="Zhao L."/>
            <person name="Zhang C."/>
        </authorList>
    </citation>
    <scope>NUCLEOTIDE SEQUENCE [LARGE SCALE GENOMIC DNA]</scope>
    <source>
        <strain evidence="16 20">BPB5</strain>
    </source>
</reference>
<dbReference type="InterPro" id="IPR003594">
    <property type="entry name" value="HATPase_dom"/>
</dbReference>
<dbReference type="GO" id="GO:0000155">
    <property type="term" value="F:phosphorelay sensor kinase activity"/>
    <property type="evidence" value="ECO:0007669"/>
    <property type="project" value="InterPro"/>
</dbReference>
<dbReference type="InterPro" id="IPR038318">
    <property type="entry name" value="KdpD_sf"/>
</dbReference>
<reference evidence="18 21" key="3">
    <citation type="journal article" date="2020" name="Cell Host Microbe">
        <title>Functional and Genomic Variation between Human-Derived Isolates of Lachnospiraceae Reveals Inter- and Intra-Species Diversity.</title>
        <authorList>
            <person name="Sorbara M.T."/>
            <person name="Littmann E.R."/>
            <person name="Fontana E."/>
            <person name="Moody T.U."/>
            <person name="Kohout C.E."/>
            <person name="Gjonbalaj M."/>
            <person name="Eaton V."/>
            <person name="Seok R."/>
            <person name="Leiner I.M."/>
            <person name="Pamer E.G."/>
        </authorList>
    </citation>
    <scope>NUCLEOTIDE SEQUENCE [LARGE SCALE GENOMIC DNA]</scope>
    <source>
        <strain evidence="18 21">MSK.14.57</strain>
    </source>
</reference>
<reference evidence="18" key="4">
    <citation type="submission" date="2020-02" db="EMBL/GenBank/DDBJ databases">
        <authorList>
            <person name="Littmann E."/>
            <person name="Sorbara M."/>
        </authorList>
    </citation>
    <scope>NUCLEOTIDE SEQUENCE</scope>
    <source>
        <strain evidence="18">MSK.14.57</strain>
    </source>
</reference>
<evidence type="ECO:0000256" key="5">
    <source>
        <dbReference type="ARBA" id="ARBA00022679"/>
    </source>
</evidence>
<feature type="transmembrane region" description="Helical" evidence="14">
    <location>
        <begin position="15"/>
        <end position="34"/>
    </location>
</feature>
<dbReference type="AlphaFoldDB" id="A0A174TJ06"/>
<feature type="coiled-coil region" evidence="13">
    <location>
        <begin position="123"/>
        <end position="150"/>
    </location>
</feature>
<dbReference type="InterPro" id="IPR036890">
    <property type="entry name" value="HATPase_C_sf"/>
</dbReference>
<keyword evidence="10 14" id="KW-1133">Transmembrane helix</keyword>
<dbReference type="Proteomes" id="UP000095564">
    <property type="component" value="Unassembled WGS sequence"/>
</dbReference>
<organism evidence="17 19">
    <name type="scientific">Anaerostipes hadrus</name>
    <dbReference type="NCBI Taxonomy" id="649756"/>
    <lineage>
        <taxon>Bacteria</taxon>
        <taxon>Bacillati</taxon>
        <taxon>Bacillota</taxon>
        <taxon>Clostridia</taxon>
        <taxon>Lachnospirales</taxon>
        <taxon>Lachnospiraceae</taxon>
        <taxon>Anaerostipes</taxon>
    </lineage>
</organism>
<evidence type="ECO:0000313" key="17">
    <source>
        <dbReference type="EMBL" id="CUQ08177.1"/>
    </source>
</evidence>
<evidence type="ECO:0000256" key="12">
    <source>
        <dbReference type="ARBA" id="ARBA00023136"/>
    </source>
</evidence>
<evidence type="ECO:0000313" key="21">
    <source>
        <dbReference type="Proteomes" id="UP001644750"/>
    </source>
</evidence>
<dbReference type="SMART" id="SM00387">
    <property type="entry name" value="HATPase_c"/>
    <property type="match status" value="1"/>
</dbReference>
<dbReference type="GO" id="GO:0005524">
    <property type="term" value="F:ATP binding"/>
    <property type="evidence" value="ECO:0007669"/>
    <property type="project" value="UniProtKB-KW"/>
</dbReference>
<dbReference type="Pfam" id="PF00512">
    <property type="entry name" value="HisKA"/>
    <property type="match status" value="1"/>
</dbReference>
<keyword evidence="5 17" id="KW-0808">Transferase</keyword>
<dbReference type="SUPFAM" id="SSF47384">
    <property type="entry name" value="Homodimeric domain of signal transducing histidine kinase"/>
    <property type="match status" value="1"/>
</dbReference>
<evidence type="ECO:0000256" key="7">
    <source>
        <dbReference type="ARBA" id="ARBA00022741"/>
    </source>
</evidence>
<feature type="domain" description="Histidine kinase" evidence="15">
    <location>
        <begin position="156"/>
        <end position="374"/>
    </location>
</feature>
<dbReference type="InterPro" id="IPR004358">
    <property type="entry name" value="Sig_transdc_His_kin-like_C"/>
</dbReference>
<evidence type="ECO:0000256" key="6">
    <source>
        <dbReference type="ARBA" id="ARBA00022692"/>
    </source>
</evidence>
<gene>
    <name evidence="17" type="primary">kdpD_1</name>
    <name evidence="16" type="ORF">DO83_08505</name>
    <name evidence="17" type="ORF">ERS852520_02998</name>
    <name evidence="18" type="ORF">G5A72_10645</name>
</gene>
<dbReference type="Gene3D" id="3.30.565.10">
    <property type="entry name" value="Histidine kinase-like ATPase, C-terminal domain"/>
    <property type="match status" value="1"/>
</dbReference>
<evidence type="ECO:0000256" key="13">
    <source>
        <dbReference type="SAM" id="Coils"/>
    </source>
</evidence>
<keyword evidence="11" id="KW-0902">Two-component regulatory system</keyword>
<comment type="subcellular location">
    <subcellularLocation>
        <location evidence="2">Membrane</location>
        <topology evidence="2">Multi-pass membrane protein</topology>
    </subcellularLocation>
</comment>
<dbReference type="RefSeq" id="WP_055161900.1">
    <property type="nucleotide sequence ID" value="NZ_BAABXM010000001.1"/>
</dbReference>
<feature type="transmembrane region" description="Helical" evidence="14">
    <location>
        <begin position="92"/>
        <end position="113"/>
    </location>
</feature>
<dbReference type="PRINTS" id="PR00344">
    <property type="entry name" value="BCTRLSENSOR"/>
</dbReference>
<dbReference type="CDD" id="cd00082">
    <property type="entry name" value="HisKA"/>
    <property type="match status" value="1"/>
</dbReference>
<dbReference type="Gene3D" id="1.10.287.130">
    <property type="match status" value="1"/>
</dbReference>
<evidence type="ECO:0000313" key="19">
    <source>
        <dbReference type="Proteomes" id="UP000095564"/>
    </source>
</evidence>
<dbReference type="Pfam" id="PF13493">
    <property type="entry name" value="DUF4118"/>
    <property type="match status" value="1"/>
</dbReference>
<dbReference type="EMBL" id="JAAITB010000023">
    <property type="protein sequence ID" value="NSJ80029.1"/>
    <property type="molecule type" value="Genomic_DNA"/>
</dbReference>
<dbReference type="OrthoDB" id="9806130at2"/>
<evidence type="ECO:0000256" key="11">
    <source>
        <dbReference type="ARBA" id="ARBA00023012"/>
    </source>
</evidence>
<evidence type="ECO:0000256" key="9">
    <source>
        <dbReference type="ARBA" id="ARBA00022840"/>
    </source>
</evidence>
<keyword evidence="7" id="KW-0547">Nucleotide-binding</keyword>
<dbReference type="PANTHER" id="PTHR45569">
    <property type="entry name" value="SENSOR PROTEIN KDPD"/>
    <property type="match status" value="1"/>
</dbReference>
<reference evidence="17 19" key="1">
    <citation type="submission" date="2015-09" db="EMBL/GenBank/DDBJ databases">
        <authorList>
            <consortium name="Pathogen Informatics"/>
        </authorList>
    </citation>
    <scope>NUCLEOTIDE SEQUENCE [LARGE SCALE GENOMIC DNA]</scope>
    <source>
        <strain evidence="17 19">2789STDY5834908</strain>
    </source>
</reference>
<dbReference type="EMBL" id="CP012098">
    <property type="protein sequence ID" value="AQP39622.1"/>
    <property type="molecule type" value="Genomic_DNA"/>
</dbReference>
<evidence type="ECO:0000256" key="14">
    <source>
        <dbReference type="SAM" id="Phobius"/>
    </source>
</evidence>
<keyword evidence="4" id="KW-0597">Phosphoprotein</keyword>
<evidence type="ECO:0000256" key="1">
    <source>
        <dbReference type="ARBA" id="ARBA00000085"/>
    </source>
</evidence>
<evidence type="ECO:0000313" key="18">
    <source>
        <dbReference type="EMBL" id="NSJ80029.1"/>
    </source>
</evidence>
<dbReference type="GO" id="GO:0005886">
    <property type="term" value="C:plasma membrane"/>
    <property type="evidence" value="ECO:0007669"/>
    <property type="project" value="TreeGrafter"/>
</dbReference>
<feature type="transmembrane region" description="Helical" evidence="14">
    <location>
        <begin position="60"/>
        <end position="80"/>
    </location>
</feature>
<dbReference type="EC" id="2.7.13.3" evidence="3"/>
<dbReference type="Pfam" id="PF02518">
    <property type="entry name" value="HATPase_c"/>
    <property type="match status" value="1"/>
</dbReference>
<keyword evidence="13" id="KW-0175">Coiled coil</keyword>
<evidence type="ECO:0000313" key="16">
    <source>
        <dbReference type="EMBL" id="AQP39622.1"/>
    </source>
</evidence>
<dbReference type="InterPro" id="IPR052023">
    <property type="entry name" value="Histidine_kinase_KdpD"/>
</dbReference>
<dbReference type="Proteomes" id="UP000188159">
    <property type="component" value="Chromosome"/>
</dbReference>
<proteinExistence type="predicted"/>
<dbReference type="PANTHER" id="PTHR45569:SF1">
    <property type="entry name" value="SENSOR PROTEIN KDPD"/>
    <property type="match status" value="1"/>
</dbReference>
<dbReference type="InterPro" id="IPR005467">
    <property type="entry name" value="His_kinase_dom"/>
</dbReference>
<dbReference type="InterPro" id="IPR003661">
    <property type="entry name" value="HisK_dim/P_dom"/>
</dbReference>
<evidence type="ECO:0000256" key="3">
    <source>
        <dbReference type="ARBA" id="ARBA00012438"/>
    </source>
</evidence>
<dbReference type="SMART" id="SM00388">
    <property type="entry name" value="HisKA"/>
    <property type="match status" value="1"/>
</dbReference>
<protein>
    <recommendedName>
        <fullName evidence="3">histidine kinase</fullName>
        <ecNumber evidence="3">2.7.13.3</ecNumber>
    </recommendedName>
</protein>
<sequence>MEQNEKGLMQWEKDFLISITILIIATIIAHIFFYQTAHNINVPMIYTLATFFISRYTKGYGWGIVSSLLSVIFINWRFTFPYFKINFMIDGYPMTFLGILVIAIITNMTTTSLNREKEAAVKREKELAKLNEYNKQINELQIEKEKEKMRSNLLRAISHDLRTPLTGMIGASSTYLEAKDQLDEDAKDQLVMGIKEDANWLLNMVENLLSITRIQSNGSDTQPHVKKVPEPLEEVVAEAIQRYQKRYPDSELKVKIPEDFLMVPMDPTLIEQVIMNLLENAWVHSGSDAPIELDIKEEGNKVVFYIRDHGNGIAPERLDQLFDGCAGALDHESRKGMGIGLSICKSIVMAHQGDVYARNYEDGAEFSFSLPMDEKELTEEKEL</sequence>
<evidence type="ECO:0000313" key="20">
    <source>
        <dbReference type="Proteomes" id="UP000188159"/>
    </source>
</evidence>
<keyword evidence="8 16" id="KW-0418">Kinase</keyword>
<name>A0A174TJ06_ANAHA</name>
<dbReference type="InterPro" id="IPR036097">
    <property type="entry name" value="HisK_dim/P_sf"/>
</dbReference>
<dbReference type="SUPFAM" id="SSF55874">
    <property type="entry name" value="ATPase domain of HSP90 chaperone/DNA topoisomerase II/histidine kinase"/>
    <property type="match status" value="1"/>
</dbReference>